<comment type="caution">
    <text evidence="2">The sequence shown here is derived from an EMBL/GenBank/DDBJ whole genome shotgun (WGS) entry which is preliminary data.</text>
</comment>
<dbReference type="Proteomes" id="UP001445472">
    <property type="component" value="Unassembled WGS sequence"/>
</dbReference>
<keyword evidence="3" id="KW-1185">Reference proteome</keyword>
<evidence type="ECO:0000313" key="2">
    <source>
        <dbReference type="EMBL" id="MER6612669.1"/>
    </source>
</evidence>
<feature type="domain" description="Ferric siderophore reductase C-terminal" evidence="1">
    <location>
        <begin position="212"/>
        <end position="232"/>
    </location>
</feature>
<organism evidence="2 3">
    <name type="scientific">Streptomyces xantholiticus</name>
    <dbReference type="NCBI Taxonomy" id="68285"/>
    <lineage>
        <taxon>Bacteria</taxon>
        <taxon>Bacillati</taxon>
        <taxon>Actinomycetota</taxon>
        <taxon>Actinomycetes</taxon>
        <taxon>Kitasatosporales</taxon>
        <taxon>Streptomycetaceae</taxon>
        <taxon>Streptomyces</taxon>
    </lineage>
</organism>
<gene>
    <name evidence="2" type="ORF">ABT276_04615</name>
</gene>
<protein>
    <submittedName>
        <fullName evidence="2">(2Fe-2S)-binding protein</fullName>
    </submittedName>
</protein>
<name>A0ABV1UPD9_9ACTN</name>
<reference evidence="2 3" key="1">
    <citation type="submission" date="2024-06" db="EMBL/GenBank/DDBJ databases">
        <title>The Natural Products Discovery Center: Release of the First 8490 Sequenced Strains for Exploring Actinobacteria Biosynthetic Diversity.</title>
        <authorList>
            <person name="Kalkreuter E."/>
            <person name="Kautsar S.A."/>
            <person name="Yang D."/>
            <person name="Bader C.D."/>
            <person name="Teijaro C.N."/>
            <person name="Fluegel L."/>
            <person name="Davis C.M."/>
            <person name="Simpson J.R."/>
            <person name="Lauterbach L."/>
            <person name="Steele A.D."/>
            <person name="Gui C."/>
            <person name="Meng S."/>
            <person name="Li G."/>
            <person name="Viehrig K."/>
            <person name="Ye F."/>
            <person name="Su P."/>
            <person name="Kiefer A.F."/>
            <person name="Nichols A."/>
            <person name="Cepeda A.J."/>
            <person name="Yan W."/>
            <person name="Fan B."/>
            <person name="Jiang Y."/>
            <person name="Adhikari A."/>
            <person name="Zheng C.-J."/>
            <person name="Schuster L."/>
            <person name="Cowan T.M."/>
            <person name="Smanski M.J."/>
            <person name="Chevrette M.G."/>
            <person name="De Carvalho L.P.S."/>
            <person name="Shen B."/>
        </authorList>
    </citation>
    <scope>NUCLEOTIDE SEQUENCE [LARGE SCALE GENOMIC DNA]</scope>
    <source>
        <strain evidence="2 3">NPDC000837</strain>
    </source>
</reference>
<dbReference type="RefSeq" id="WP_351975055.1">
    <property type="nucleotide sequence ID" value="NZ_JBEPBX010000003.1"/>
</dbReference>
<dbReference type="Pfam" id="PF11575">
    <property type="entry name" value="FhuF_C"/>
    <property type="match status" value="1"/>
</dbReference>
<sequence>MVSAAAARLMEVAAVGPYFAVVCGERPDTEGFRPLTELYGDGRALERYAETVARRLGTGQLRVAASTLHLQAASRLWSIALASASLTGHVPDLDPAQLWWRPVRSGPVELWLPTARELPQDADMVTVVHDTVAVRNLRPLDDAVHGVFGVSRQVLRGNAASALVGALRVLLARAPDAPHSPVPLVHALLDREPLTGAGTFTAAPGGSIAFRRRSCCLYYRVPGAGTCGDCVLRDRRTHP</sequence>
<dbReference type="EMBL" id="JBEPBX010000003">
    <property type="protein sequence ID" value="MER6612669.1"/>
    <property type="molecule type" value="Genomic_DNA"/>
</dbReference>
<evidence type="ECO:0000259" key="1">
    <source>
        <dbReference type="Pfam" id="PF11575"/>
    </source>
</evidence>
<proteinExistence type="predicted"/>
<evidence type="ECO:0000313" key="3">
    <source>
        <dbReference type="Proteomes" id="UP001445472"/>
    </source>
</evidence>
<accession>A0ABV1UPD9</accession>
<dbReference type="InterPro" id="IPR024726">
    <property type="entry name" value="FhuF_C"/>
</dbReference>